<comment type="cofactor">
    <cofactor evidence="1 6">
        <name>heme</name>
        <dbReference type="ChEBI" id="CHEBI:30413"/>
    </cofactor>
</comment>
<dbReference type="GO" id="GO:0004497">
    <property type="term" value="F:monooxygenase activity"/>
    <property type="evidence" value="ECO:0007669"/>
    <property type="project" value="InterPro"/>
</dbReference>
<proteinExistence type="inferred from homology"/>
<evidence type="ECO:0000256" key="2">
    <source>
        <dbReference type="ARBA" id="ARBA00010617"/>
    </source>
</evidence>
<dbReference type="OrthoDB" id="4132249at2759"/>
<evidence type="ECO:0000313" key="11">
    <source>
        <dbReference type="Proteomes" id="UP000503462"/>
    </source>
</evidence>
<keyword evidence="8" id="KW-1133">Transmembrane helix</keyword>
<dbReference type="Gene3D" id="1.10.630.10">
    <property type="entry name" value="Cytochrome P450"/>
    <property type="match status" value="1"/>
</dbReference>
<dbReference type="InterPro" id="IPR001128">
    <property type="entry name" value="Cyt_P450"/>
</dbReference>
<dbReference type="GO" id="GO:0008270">
    <property type="term" value="F:zinc ion binding"/>
    <property type="evidence" value="ECO:0007669"/>
    <property type="project" value="InterPro"/>
</dbReference>
<feature type="transmembrane region" description="Helical" evidence="8">
    <location>
        <begin position="38"/>
        <end position="60"/>
    </location>
</feature>
<dbReference type="GO" id="GO:0016705">
    <property type="term" value="F:oxidoreductase activity, acting on paired donors, with incorporation or reduction of molecular oxygen"/>
    <property type="evidence" value="ECO:0007669"/>
    <property type="project" value="InterPro"/>
</dbReference>
<feature type="compositionally biased region" description="Polar residues" evidence="7">
    <location>
        <begin position="994"/>
        <end position="1008"/>
    </location>
</feature>
<evidence type="ECO:0000256" key="3">
    <source>
        <dbReference type="ARBA" id="ARBA00022723"/>
    </source>
</evidence>
<dbReference type="GO" id="GO:0005506">
    <property type="term" value="F:iron ion binding"/>
    <property type="evidence" value="ECO:0007669"/>
    <property type="project" value="InterPro"/>
</dbReference>
<accession>A0A6H0XRY1</accession>
<feature type="domain" description="Xylanolytic transcriptional activator regulatory" evidence="9">
    <location>
        <begin position="711"/>
        <end position="781"/>
    </location>
</feature>
<dbReference type="InterPro" id="IPR050797">
    <property type="entry name" value="Carb_Metab_Trans_Reg"/>
</dbReference>
<feature type="region of interest" description="Disordered" evidence="7">
    <location>
        <begin position="567"/>
        <end position="586"/>
    </location>
</feature>
<evidence type="ECO:0000256" key="5">
    <source>
        <dbReference type="ARBA" id="ARBA00023242"/>
    </source>
</evidence>
<organism evidence="10 11">
    <name type="scientific">Peltaster fructicola</name>
    <dbReference type="NCBI Taxonomy" id="286661"/>
    <lineage>
        <taxon>Eukaryota</taxon>
        <taxon>Fungi</taxon>
        <taxon>Dikarya</taxon>
        <taxon>Ascomycota</taxon>
        <taxon>Pezizomycotina</taxon>
        <taxon>Dothideomycetes</taxon>
        <taxon>Dothideomycetes incertae sedis</taxon>
        <taxon>Peltaster</taxon>
    </lineage>
</organism>
<evidence type="ECO:0000256" key="1">
    <source>
        <dbReference type="ARBA" id="ARBA00001971"/>
    </source>
</evidence>
<dbReference type="GO" id="GO:0020037">
    <property type="term" value="F:heme binding"/>
    <property type="evidence" value="ECO:0007669"/>
    <property type="project" value="InterPro"/>
</dbReference>
<feature type="binding site" description="axial binding residue" evidence="6">
    <location>
        <position position="494"/>
    </location>
    <ligand>
        <name>heme</name>
        <dbReference type="ChEBI" id="CHEBI:30413"/>
    </ligand>
    <ligandPart>
        <name>Fe</name>
        <dbReference type="ChEBI" id="CHEBI:18248"/>
    </ligandPart>
</feature>
<evidence type="ECO:0000313" key="10">
    <source>
        <dbReference type="EMBL" id="QIW97516.1"/>
    </source>
</evidence>
<evidence type="ECO:0000256" key="8">
    <source>
        <dbReference type="SAM" id="Phobius"/>
    </source>
</evidence>
<dbReference type="InterPro" id="IPR007219">
    <property type="entry name" value="XnlR_reg_dom"/>
</dbReference>
<dbReference type="SMART" id="SM00906">
    <property type="entry name" value="Fungal_trans"/>
    <property type="match status" value="1"/>
</dbReference>
<dbReference type="AlphaFoldDB" id="A0A6H0XRY1"/>
<dbReference type="GO" id="GO:0003677">
    <property type="term" value="F:DNA binding"/>
    <property type="evidence" value="ECO:0007669"/>
    <property type="project" value="InterPro"/>
</dbReference>
<dbReference type="Proteomes" id="UP000503462">
    <property type="component" value="Chromosome 2"/>
</dbReference>
<keyword evidence="4 6" id="KW-0408">Iron</keyword>
<sequence length="1065" mass="119245">MEPIWMFPLFLGRVFGIALVIVGLTYGLRGRPFLGNYVIEFVVATVVSFWLLLLDTIIIYPRLRSPLRNLPLVDGGMSGRLVVEKPRGRTPLKWAKDHPEVEMFNSRGKFGESVLYPVGPDALKDLFATNAYDFVKPDGLRGYMGQILGLGLITIEGPGHKAQRRGIHPSFNIKRIRALYPTMWQKAGVLIDHLTKEMKEADKVDVGLWSSKYAFDIIGVGALSRDFNALGMKELHPIADSFAALLEPDRLMLHYMVSSILSPQWIVRLLHPKAGKVATGVANYLRKAGEDLYDAEKSRPVEKEIDEKNILGSIIRESDLSRDRVVDNILTFIGAGHETSASSITWACHLLSLPENRRYQHLLREEVRANFPTEGGQSYWDAPLSDLQAAVETSPWLNGICEEVLRLFPTVPATLREPIRKTTIAGTVIPKGTLIVVMPWAINRNPRYWGEDADEFRPDRWIDKLPEGKLRANKQGGSISNFCEATFLHGPRACIGRDFARAELKCALAAIFGRFNVERLDGDSGKVRISGQITIRPEGGLFLKMTPVPGPKGSRAKVITELRERQRQTKLASITDPPPSPSTQRSNLLSPDIISACIDFFFDNLYPTQPILHRHKVAETVAQMEYNVEAYCFVSSLCGYMMIQPNMIFSSEMLLNPGLPATSTELGQMLISETLKVRRNFNYIESPSVWSVITSFFLFGSFFCLDKHNTAWFHLRESTTLAQIMGMHQESNYQSSDWIADSRKRRLYWLLFVTERAYALQQHRPLTLYSTINPPTLDEDPTEEIELSGFLHLVNLFRPFDDTFVGLWNRTRDGCTTGLLAQLQQQLSAALPTYLQSTESQAVDLRCSQQWLRTMVWQLSISQGLLSSTAADKALSFQFPIEISRDLVSATTSFSQTAMEVHGIGLIEKLFDVACTLTDVMACVPLEQPTFELGPKDYLNQLLGLISTLRGGKERYFPLLINKINDTIPSTPAYGYSLTSAPGNPRIEEIYDSHSGSDFTPSGDSSPWNSPPAPVDVLPMPDFQDYGFPVTSAPRYGDNISAPQATRAYSRSVLSTFDSAELKSS</sequence>
<dbReference type="Pfam" id="PF00067">
    <property type="entry name" value="p450"/>
    <property type="match status" value="1"/>
</dbReference>
<dbReference type="PANTHER" id="PTHR31668">
    <property type="entry name" value="GLUCOSE TRANSPORT TRANSCRIPTION REGULATOR RGT1-RELATED-RELATED"/>
    <property type="match status" value="1"/>
</dbReference>
<comment type="similarity">
    <text evidence="2">Belongs to the cytochrome P450 family.</text>
</comment>
<dbReference type="EMBL" id="CP051140">
    <property type="protein sequence ID" value="QIW97516.1"/>
    <property type="molecule type" value="Genomic_DNA"/>
</dbReference>
<evidence type="ECO:0000256" key="4">
    <source>
        <dbReference type="ARBA" id="ARBA00023004"/>
    </source>
</evidence>
<dbReference type="SUPFAM" id="SSF48264">
    <property type="entry name" value="Cytochrome P450"/>
    <property type="match status" value="1"/>
</dbReference>
<dbReference type="InterPro" id="IPR002403">
    <property type="entry name" value="Cyt_P450_E_grp-IV"/>
</dbReference>
<keyword evidence="11" id="KW-1185">Reference proteome</keyword>
<dbReference type="PRINTS" id="PR00385">
    <property type="entry name" value="P450"/>
</dbReference>
<feature type="region of interest" description="Disordered" evidence="7">
    <location>
        <begin position="989"/>
        <end position="1016"/>
    </location>
</feature>
<evidence type="ECO:0000259" key="9">
    <source>
        <dbReference type="SMART" id="SM00906"/>
    </source>
</evidence>
<keyword evidence="3 6" id="KW-0479">Metal-binding</keyword>
<dbReference type="CDD" id="cd12148">
    <property type="entry name" value="fungal_TF_MHR"/>
    <property type="match status" value="1"/>
</dbReference>
<keyword evidence="8" id="KW-0812">Transmembrane</keyword>
<evidence type="ECO:0000256" key="6">
    <source>
        <dbReference type="PIRSR" id="PIRSR602403-1"/>
    </source>
</evidence>
<reference evidence="10 11" key="1">
    <citation type="journal article" date="2016" name="Sci. Rep.">
        <title>Peltaster fructicola genome reveals evolution from an invasive phytopathogen to an ectophytic parasite.</title>
        <authorList>
            <person name="Xu C."/>
            <person name="Chen H."/>
            <person name="Gleason M.L."/>
            <person name="Xu J.R."/>
            <person name="Liu H."/>
            <person name="Zhang R."/>
            <person name="Sun G."/>
        </authorList>
    </citation>
    <scope>NUCLEOTIDE SEQUENCE [LARGE SCALE GENOMIC DNA]</scope>
    <source>
        <strain evidence="10 11">LNHT1506</strain>
    </source>
</reference>
<keyword evidence="5" id="KW-0539">Nucleus</keyword>
<keyword evidence="6" id="KW-0349">Heme</keyword>
<feature type="transmembrane region" description="Helical" evidence="8">
    <location>
        <begin position="6"/>
        <end position="26"/>
    </location>
</feature>
<dbReference type="Pfam" id="PF04082">
    <property type="entry name" value="Fungal_trans"/>
    <property type="match status" value="1"/>
</dbReference>
<gene>
    <name evidence="10" type="ORF">AMS68_003034</name>
</gene>
<name>A0A6H0XRY1_9PEZI</name>
<dbReference type="InterPro" id="IPR036396">
    <property type="entry name" value="Cyt_P450_sf"/>
</dbReference>
<protein>
    <recommendedName>
        <fullName evidence="9">Xylanolytic transcriptional activator regulatory domain-containing protein</fullName>
    </recommendedName>
</protein>
<dbReference type="GO" id="GO:0006351">
    <property type="term" value="P:DNA-templated transcription"/>
    <property type="evidence" value="ECO:0007669"/>
    <property type="project" value="InterPro"/>
</dbReference>
<dbReference type="PRINTS" id="PR00465">
    <property type="entry name" value="EP450IV"/>
</dbReference>
<dbReference type="PANTHER" id="PTHR31668:SF20">
    <property type="entry name" value="ZN(II)2CYS6 TRANSCRIPTION FACTOR (EUROFUNG)"/>
    <property type="match status" value="1"/>
</dbReference>
<evidence type="ECO:0000256" key="7">
    <source>
        <dbReference type="SAM" id="MobiDB-lite"/>
    </source>
</evidence>
<keyword evidence="8" id="KW-0472">Membrane</keyword>